<evidence type="ECO:0000256" key="2">
    <source>
        <dbReference type="ARBA" id="ARBA00008072"/>
    </source>
</evidence>
<dbReference type="GO" id="GO:0005737">
    <property type="term" value="C:cytoplasm"/>
    <property type="evidence" value="ECO:0007669"/>
    <property type="project" value="TreeGrafter"/>
</dbReference>
<dbReference type="SMART" id="SM00829">
    <property type="entry name" value="PKS_ER"/>
    <property type="match status" value="1"/>
</dbReference>
<organism evidence="7 8">
    <name type="scientific">Cladophialophora chaetospira</name>
    <dbReference type="NCBI Taxonomy" id="386627"/>
    <lineage>
        <taxon>Eukaryota</taxon>
        <taxon>Fungi</taxon>
        <taxon>Dikarya</taxon>
        <taxon>Ascomycota</taxon>
        <taxon>Pezizomycotina</taxon>
        <taxon>Eurotiomycetes</taxon>
        <taxon>Chaetothyriomycetidae</taxon>
        <taxon>Chaetothyriales</taxon>
        <taxon>Herpotrichiellaceae</taxon>
        <taxon>Cladophialophora</taxon>
    </lineage>
</organism>
<evidence type="ECO:0000313" key="8">
    <source>
        <dbReference type="Proteomes" id="UP001172673"/>
    </source>
</evidence>
<accession>A0AA39CM41</accession>
<dbReference type="EMBL" id="JAPDRK010000004">
    <property type="protein sequence ID" value="KAJ9612906.1"/>
    <property type="molecule type" value="Genomic_DNA"/>
</dbReference>
<comment type="cofactor">
    <cofactor evidence="1">
        <name>Zn(2+)</name>
        <dbReference type="ChEBI" id="CHEBI:29105"/>
    </cofactor>
</comment>
<feature type="domain" description="Enoyl reductase (ER)" evidence="6">
    <location>
        <begin position="8"/>
        <end position="353"/>
    </location>
</feature>
<sequence>MKAARYHGRRDLRVDDVERPQIEDGKALIEIEWCGICGSDLHEYLVGPRVIPTQENPHVLTGAVLPVTMGHEFCGRVSQVTANSKLQVGQPVMVDPRVFCSACPACDNGDTNICLQWGFLGYHSEDGGGYSEYVAVKEELCHVLPDSMPLSEAALIEPLTVARHALRKSGFDDYRDKNILILGGGPVGLAVIFVLKASGVGKLIVSEPTAKRQEQTTEFVDVVLNPKDVKVGDRCRDLTGGKGVDIVFDCAGIMPGLMDGMDALQRGGTYVNVAGWETECIIPMSHFMLKEIIFRASMSYTERDFKQTVDEYAAGKFKGFEKLVTARIALDDVVEKGFEELVNHKDEHVKIMVTPKKELLISR</sequence>
<evidence type="ECO:0000256" key="1">
    <source>
        <dbReference type="ARBA" id="ARBA00001947"/>
    </source>
</evidence>
<keyword evidence="5" id="KW-0560">Oxidoreductase</keyword>
<dbReference type="CDD" id="cd08233">
    <property type="entry name" value="butanediol_DH_like"/>
    <property type="match status" value="1"/>
</dbReference>
<dbReference type="Gene3D" id="3.90.180.10">
    <property type="entry name" value="Medium-chain alcohol dehydrogenases, catalytic domain"/>
    <property type="match status" value="1"/>
</dbReference>
<dbReference type="InterPro" id="IPR013149">
    <property type="entry name" value="ADH-like_C"/>
</dbReference>
<protein>
    <recommendedName>
        <fullName evidence="6">Enoyl reductase (ER) domain-containing protein</fullName>
    </recommendedName>
</protein>
<dbReference type="AlphaFoldDB" id="A0AA39CM41"/>
<comment type="caution">
    <text evidence="7">The sequence shown here is derived from an EMBL/GenBank/DDBJ whole genome shotgun (WGS) entry which is preliminary data.</text>
</comment>
<dbReference type="Gene3D" id="3.40.50.720">
    <property type="entry name" value="NAD(P)-binding Rossmann-like Domain"/>
    <property type="match status" value="1"/>
</dbReference>
<dbReference type="InterPro" id="IPR011032">
    <property type="entry name" value="GroES-like_sf"/>
</dbReference>
<keyword evidence="4" id="KW-0862">Zinc</keyword>
<dbReference type="InterPro" id="IPR036291">
    <property type="entry name" value="NAD(P)-bd_dom_sf"/>
</dbReference>
<keyword evidence="3" id="KW-0479">Metal-binding</keyword>
<dbReference type="Proteomes" id="UP001172673">
    <property type="component" value="Unassembled WGS sequence"/>
</dbReference>
<proteinExistence type="inferred from homology"/>
<keyword evidence="8" id="KW-1185">Reference proteome</keyword>
<evidence type="ECO:0000259" key="6">
    <source>
        <dbReference type="SMART" id="SM00829"/>
    </source>
</evidence>
<evidence type="ECO:0000256" key="3">
    <source>
        <dbReference type="ARBA" id="ARBA00022723"/>
    </source>
</evidence>
<dbReference type="PANTHER" id="PTHR43161">
    <property type="entry name" value="SORBITOL DEHYDROGENASE"/>
    <property type="match status" value="1"/>
</dbReference>
<dbReference type="InterPro" id="IPR020843">
    <property type="entry name" value="ER"/>
</dbReference>
<dbReference type="SUPFAM" id="SSF51735">
    <property type="entry name" value="NAD(P)-binding Rossmann-fold domains"/>
    <property type="match status" value="1"/>
</dbReference>
<reference evidence="7" key="1">
    <citation type="submission" date="2022-10" db="EMBL/GenBank/DDBJ databases">
        <title>Culturing micro-colonial fungi from biological soil crusts in the Mojave desert and describing Neophaeococcomyces mojavensis, and introducing the new genera and species Taxawa tesnikishii.</title>
        <authorList>
            <person name="Kurbessoian T."/>
            <person name="Stajich J.E."/>
        </authorList>
    </citation>
    <scope>NUCLEOTIDE SEQUENCE</scope>
    <source>
        <strain evidence="7">TK_41</strain>
    </source>
</reference>
<dbReference type="InterPro" id="IPR013154">
    <property type="entry name" value="ADH-like_N"/>
</dbReference>
<dbReference type="SUPFAM" id="SSF50129">
    <property type="entry name" value="GroES-like"/>
    <property type="match status" value="1"/>
</dbReference>
<dbReference type="Pfam" id="PF00107">
    <property type="entry name" value="ADH_zinc_N"/>
    <property type="match status" value="1"/>
</dbReference>
<dbReference type="GO" id="GO:0034079">
    <property type="term" value="P:butanediol biosynthetic process"/>
    <property type="evidence" value="ECO:0007669"/>
    <property type="project" value="TreeGrafter"/>
</dbReference>
<evidence type="ECO:0000313" key="7">
    <source>
        <dbReference type="EMBL" id="KAJ9612906.1"/>
    </source>
</evidence>
<dbReference type="GO" id="GO:0046872">
    <property type="term" value="F:metal ion binding"/>
    <property type="evidence" value="ECO:0007669"/>
    <property type="project" value="UniProtKB-KW"/>
</dbReference>
<dbReference type="Pfam" id="PF08240">
    <property type="entry name" value="ADH_N"/>
    <property type="match status" value="1"/>
</dbReference>
<dbReference type="PANTHER" id="PTHR43161:SF23">
    <property type="entry name" value="(R,R)-BUTANEDIOL DEHYDROGENASE-RELATED"/>
    <property type="match status" value="1"/>
</dbReference>
<comment type="similarity">
    <text evidence="2">Belongs to the zinc-containing alcohol dehydrogenase family.</text>
</comment>
<evidence type="ECO:0000256" key="4">
    <source>
        <dbReference type="ARBA" id="ARBA00022833"/>
    </source>
</evidence>
<gene>
    <name evidence="7" type="ORF">H2200_002847</name>
</gene>
<name>A0AA39CM41_9EURO</name>
<dbReference type="GO" id="GO:0000721">
    <property type="term" value="F:(R,R)-butanediol dehydrogenase activity"/>
    <property type="evidence" value="ECO:0007669"/>
    <property type="project" value="TreeGrafter"/>
</dbReference>
<evidence type="ECO:0000256" key="5">
    <source>
        <dbReference type="ARBA" id="ARBA00023002"/>
    </source>
</evidence>